<gene>
    <name evidence="1" type="ORF">B1202_02325</name>
</gene>
<sequence>MTFKKFGNSVSVTYTVESDSLVAPRISNIVLINHKDKPVSIFSIIAVFDKEISLTLHECKPPLILKPYETIAITTEPYSSLNIKGHPYDPELFNSEVYLETADKLIKCKSRKKPDLSQSYRRVMKSIKTFNGIVHSDLYKYLLVYRVNGELKTTFIHYSGFFENDWSYTFNMIKVELGKEIEAEAIMNALSEQGLLSFFETYALYEIKPHRYELISRNENENEE</sequence>
<protein>
    <submittedName>
        <fullName evidence="1">Uncharacterized protein</fullName>
    </submittedName>
</protein>
<dbReference type="Proteomes" id="UP000191160">
    <property type="component" value="Unassembled WGS sequence"/>
</dbReference>
<evidence type="ECO:0000313" key="1">
    <source>
        <dbReference type="EMBL" id="OOV85498.1"/>
    </source>
</evidence>
<name>A0A1T1H6M8_9GAMM</name>
<proteinExistence type="predicted"/>
<organism evidence="1 2">
    <name type="scientific">Acinetobacter amyesii</name>
    <dbReference type="NCBI Taxonomy" id="2942470"/>
    <lineage>
        <taxon>Bacteria</taxon>
        <taxon>Pseudomonadati</taxon>
        <taxon>Pseudomonadota</taxon>
        <taxon>Gammaproteobacteria</taxon>
        <taxon>Moraxellales</taxon>
        <taxon>Moraxellaceae</taxon>
        <taxon>Acinetobacter</taxon>
    </lineage>
</organism>
<reference evidence="1 2" key="1">
    <citation type="submission" date="2017-02" db="EMBL/GenBank/DDBJ databases">
        <title>Acinetobacter sp. ANC 4945, whole genome shotgun sequencing project.</title>
        <authorList>
            <person name="Radolfova-Krizova L."/>
            <person name="Al Atrouni A."/>
            <person name="Nemec A."/>
        </authorList>
    </citation>
    <scope>NUCLEOTIDE SEQUENCE [LARGE SCALE GENOMIC DNA]</scope>
    <source>
        <strain evidence="1 2">ANC 4945</strain>
    </source>
</reference>
<dbReference type="AlphaFoldDB" id="A0A1T1H6M8"/>
<comment type="caution">
    <text evidence="1">The sequence shown here is derived from an EMBL/GenBank/DDBJ whole genome shotgun (WGS) entry which is preliminary data.</text>
</comment>
<evidence type="ECO:0000313" key="2">
    <source>
        <dbReference type="Proteomes" id="UP000191160"/>
    </source>
</evidence>
<dbReference type="EMBL" id="MVKX01000001">
    <property type="protein sequence ID" value="OOV85498.1"/>
    <property type="molecule type" value="Genomic_DNA"/>
</dbReference>
<keyword evidence="2" id="KW-1185">Reference proteome</keyword>
<accession>A0A1T1H6M8</accession>